<dbReference type="OrthoDB" id="9798651at2"/>
<sequence length="254" mass="28068">MFAEERQQKILDLIKDQKRVLVKELTDQLSVSIDTVRRDLAVLEERGLIERTHGGAIPAKVRSYSQPPSIRFNEGTEPENAIAKKAAEMIKKEHVVFIGGGSIHYIMVKHLPEDFPFTVITNSLKIADSIKGNENIETIMVPGKIKTSGNITDAFASEYMGMFKIDIAFSTGGGLSANYGLSTNTTEVAVFQRAVEKASRKSICLMSGDKIGKETFVRVLPAEKVGRVITDWEASENELNKLRQKGIAVEVIKS</sequence>
<dbReference type="InterPro" id="IPR036390">
    <property type="entry name" value="WH_DNA-bd_sf"/>
</dbReference>
<keyword evidence="6" id="KW-1185">Reference proteome</keyword>
<dbReference type="Pfam" id="PF00455">
    <property type="entry name" value="DeoRC"/>
    <property type="match status" value="1"/>
</dbReference>
<dbReference type="Pfam" id="PF08220">
    <property type="entry name" value="HTH_DeoR"/>
    <property type="match status" value="1"/>
</dbReference>
<dbReference type="PRINTS" id="PR00037">
    <property type="entry name" value="HTHLACR"/>
</dbReference>
<dbReference type="EMBL" id="SWLG01000008">
    <property type="protein sequence ID" value="TLS36990.1"/>
    <property type="molecule type" value="Genomic_DNA"/>
</dbReference>
<dbReference type="SMART" id="SM00420">
    <property type="entry name" value="HTH_DEOR"/>
    <property type="match status" value="1"/>
</dbReference>
<dbReference type="RefSeq" id="WP_138127188.1">
    <property type="nucleotide sequence ID" value="NZ_SWLG01000008.1"/>
</dbReference>
<dbReference type="AlphaFoldDB" id="A0A5R9F3M4"/>
<dbReference type="SUPFAM" id="SSF46785">
    <property type="entry name" value="Winged helix' DNA-binding domain"/>
    <property type="match status" value="1"/>
</dbReference>
<evidence type="ECO:0000256" key="2">
    <source>
        <dbReference type="ARBA" id="ARBA00023125"/>
    </source>
</evidence>
<dbReference type="InterPro" id="IPR001034">
    <property type="entry name" value="DeoR_HTH"/>
</dbReference>
<keyword evidence="3" id="KW-0804">Transcription</keyword>
<gene>
    <name evidence="5" type="ORF">FCL54_13640</name>
</gene>
<reference evidence="5 6" key="1">
    <citation type="submission" date="2019-04" db="EMBL/GenBank/DDBJ databases">
        <title>Bacillus caeni sp. nov., a bacterium isolated from mangrove sediment.</title>
        <authorList>
            <person name="Huang H."/>
            <person name="Mo K."/>
            <person name="Hu Y."/>
        </authorList>
    </citation>
    <scope>NUCLEOTIDE SEQUENCE [LARGE SCALE GENOMIC DNA]</scope>
    <source>
        <strain evidence="5 6">HB172195</strain>
    </source>
</reference>
<evidence type="ECO:0000256" key="1">
    <source>
        <dbReference type="ARBA" id="ARBA00023015"/>
    </source>
</evidence>
<protein>
    <submittedName>
        <fullName evidence="5">DeoR/GlpR transcriptional regulator</fullName>
    </submittedName>
</protein>
<keyword evidence="2" id="KW-0238">DNA-binding</keyword>
<evidence type="ECO:0000256" key="3">
    <source>
        <dbReference type="ARBA" id="ARBA00023163"/>
    </source>
</evidence>
<proteinExistence type="predicted"/>
<dbReference type="Gene3D" id="3.40.50.1360">
    <property type="match status" value="1"/>
</dbReference>
<keyword evidence="1" id="KW-0805">Transcription regulation</keyword>
<feature type="domain" description="HTH deoR-type" evidence="4">
    <location>
        <begin position="3"/>
        <end position="58"/>
    </location>
</feature>
<dbReference type="InterPro" id="IPR014036">
    <property type="entry name" value="DeoR-like_C"/>
</dbReference>
<accession>A0A5R9F3M4</accession>
<organism evidence="5 6">
    <name type="scientific">Exobacillus caeni</name>
    <dbReference type="NCBI Taxonomy" id="2574798"/>
    <lineage>
        <taxon>Bacteria</taxon>
        <taxon>Bacillati</taxon>
        <taxon>Bacillota</taxon>
        <taxon>Bacilli</taxon>
        <taxon>Bacillales</taxon>
        <taxon>Guptibacillaceae</taxon>
        <taxon>Exobacillus</taxon>
    </lineage>
</organism>
<dbReference type="SMART" id="SM01134">
    <property type="entry name" value="DeoRC"/>
    <property type="match status" value="1"/>
</dbReference>
<dbReference type="PANTHER" id="PTHR30363:SF51">
    <property type="entry name" value="HTH-TYPE TRANSCRIPTIONAL REPRESSOR GLCR"/>
    <property type="match status" value="1"/>
</dbReference>
<dbReference type="InterPro" id="IPR037171">
    <property type="entry name" value="NagB/RpiA_transferase-like"/>
</dbReference>
<dbReference type="InterPro" id="IPR050313">
    <property type="entry name" value="Carb_Metab_HTH_regulators"/>
</dbReference>
<dbReference type="InterPro" id="IPR036388">
    <property type="entry name" value="WH-like_DNA-bd_sf"/>
</dbReference>
<dbReference type="PROSITE" id="PS51000">
    <property type="entry name" value="HTH_DEOR_2"/>
    <property type="match status" value="1"/>
</dbReference>
<evidence type="ECO:0000259" key="4">
    <source>
        <dbReference type="PROSITE" id="PS51000"/>
    </source>
</evidence>
<evidence type="ECO:0000313" key="5">
    <source>
        <dbReference type="EMBL" id="TLS36990.1"/>
    </source>
</evidence>
<dbReference type="PROSITE" id="PS00894">
    <property type="entry name" value="HTH_DEOR_1"/>
    <property type="match status" value="1"/>
</dbReference>
<evidence type="ECO:0000313" key="6">
    <source>
        <dbReference type="Proteomes" id="UP000308230"/>
    </source>
</evidence>
<dbReference type="SUPFAM" id="SSF100950">
    <property type="entry name" value="NagB/RpiA/CoA transferase-like"/>
    <property type="match status" value="1"/>
</dbReference>
<name>A0A5R9F3M4_9BACL</name>
<dbReference type="Gene3D" id="1.10.10.10">
    <property type="entry name" value="Winged helix-like DNA-binding domain superfamily/Winged helix DNA-binding domain"/>
    <property type="match status" value="1"/>
</dbReference>
<dbReference type="Proteomes" id="UP000308230">
    <property type="component" value="Unassembled WGS sequence"/>
</dbReference>
<dbReference type="GO" id="GO:0003677">
    <property type="term" value="F:DNA binding"/>
    <property type="evidence" value="ECO:0007669"/>
    <property type="project" value="UniProtKB-KW"/>
</dbReference>
<comment type="caution">
    <text evidence="5">The sequence shown here is derived from an EMBL/GenBank/DDBJ whole genome shotgun (WGS) entry which is preliminary data.</text>
</comment>
<dbReference type="GO" id="GO:0003700">
    <property type="term" value="F:DNA-binding transcription factor activity"/>
    <property type="evidence" value="ECO:0007669"/>
    <property type="project" value="InterPro"/>
</dbReference>
<dbReference type="PANTHER" id="PTHR30363">
    <property type="entry name" value="HTH-TYPE TRANSCRIPTIONAL REGULATOR SRLR-RELATED"/>
    <property type="match status" value="1"/>
</dbReference>
<dbReference type="InterPro" id="IPR018356">
    <property type="entry name" value="Tscrpt_reg_HTH_DeoR_CS"/>
</dbReference>